<dbReference type="Gene3D" id="3.10.310.10">
    <property type="entry name" value="Diaminopimelate Epimerase, Chain A, domain 1"/>
    <property type="match status" value="2"/>
</dbReference>
<feature type="binding site" evidence="8">
    <location>
        <position position="215"/>
    </location>
    <ligand>
        <name>substrate</name>
    </ligand>
</feature>
<evidence type="ECO:0000256" key="4">
    <source>
        <dbReference type="ARBA" id="ARBA00022605"/>
    </source>
</evidence>
<sequence>MAYSFTKMHGLGNDFIVIDGMTSPIDLSSDDVSAMCDRHRGIGADGVIIVRPGQGDGFMDYRNADGSLAQMCGNGVRVTAKFLVDRGYLPPGRDSLRIGTRAGLKEVRFETAGGRLSRATVTMGQPILDPAAIPVHAPVDSDHGGVPYVGALMIPTPWCPATVTCVSMGNPHAVWFVDLESMPDELVRGDRLDSLDLSAIGPYLESHTVFPEKANIEFVTVEPDGLHMRVYERGVGETLACGTGACAVLVAAYLTGRTGPSSAVHLPGGTLHIDYREDGVHMTGPASTVFHGTWE</sequence>
<evidence type="ECO:0000256" key="8">
    <source>
        <dbReference type="HAMAP-Rule" id="MF_00197"/>
    </source>
</evidence>
<feature type="site" description="Could be important to modulate the pK values of the two catalytic cysteine residues" evidence="8">
    <location>
        <position position="172"/>
    </location>
</feature>
<feature type="active site" description="Proton donor" evidence="8">
    <location>
        <position position="72"/>
    </location>
</feature>
<feature type="binding site" evidence="8">
    <location>
        <begin position="232"/>
        <end position="233"/>
    </location>
    <ligand>
        <name>substrate</name>
    </ligand>
</feature>
<feature type="binding site" evidence="8">
    <location>
        <begin position="73"/>
        <end position="74"/>
    </location>
    <ligand>
        <name>substrate</name>
    </ligand>
</feature>
<feature type="site" description="Could be important to modulate the pK values of the two catalytic cysteine residues" evidence="8">
    <location>
        <position position="232"/>
    </location>
</feature>
<protein>
    <recommendedName>
        <fullName evidence="3 8">Diaminopimelate epimerase</fullName>
        <shortName evidence="8">DAP epimerase</shortName>
        <ecNumber evidence="3 8">5.1.1.7</ecNumber>
    </recommendedName>
    <alternativeName>
        <fullName evidence="8">PLP-independent amino acid racemase</fullName>
    </alternativeName>
</protein>
<feature type="active site" evidence="9">
    <location>
        <position position="72"/>
    </location>
</feature>
<dbReference type="Pfam" id="PF01678">
    <property type="entry name" value="DAP_epimerase"/>
    <property type="match status" value="2"/>
</dbReference>
<comment type="pathway">
    <text evidence="1 8">Amino-acid biosynthesis; L-lysine biosynthesis via DAP pathway; DL-2,6-diaminopimelate from LL-2,6-diaminopimelate: step 1/1.</text>
</comment>
<dbReference type="PANTHER" id="PTHR31689">
    <property type="entry name" value="DIAMINOPIMELATE EPIMERASE, CHLOROPLASTIC"/>
    <property type="match status" value="1"/>
</dbReference>
<dbReference type="SUPFAM" id="SSF54506">
    <property type="entry name" value="Diaminopimelate epimerase-like"/>
    <property type="match status" value="1"/>
</dbReference>
<dbReference type="HAMAP" id="MF_00197">
    <property type="entry name" value="DAP_epimerase"/>
    <property type="match status" value="1"/>
</dbReference>
<feature type="binding site" evidence="8">
    <location>
        <position position="13"/>
    </location>
    <ligand>
        <name>substrate</name>
    </ligand>
</feature>
<feature type="binding site" evidence="8">
    <location>
        <position position="170"/>
    </location>
    <ligand>
        <name>substrate</name>
    </ligand>
</feature>
<evidence type="ECO:0000256" key="6">
    <source>
        <dbReference type="ARBA" id="ARBA00023235"/>
    </source>
</evidence>
<evidence type="ECO:0000313" key="10">
    <source>
        <dbReference type="EMBL" id="MBM9433721.1"/>
    </source>
</evidence>
<reference evidence="11" key="1">
    <citation type="submission" date="2021-02" db="EMBL/GenBank/DDBJ databases">
        <title>Leucobacter sp. CX169.</title>
        <authorList>
            <person name="Cheng Y."/>
        </authorList>
    </citation>
    <scope>NUCLEOTIDE SEQUENCE [LARGE SCALE GENOMIC DNA]</scope>
    <source>
        <strain evidence="11">JY899</strain>
    </source>
</reference>
<evidence type="ECO:0000256" key="2">
    <source>
        <dbReference type="ARBA" id="ARBA00010219"/>
    </source>
</evidence>
<dbReference type="GO" id="GO:0008837">
    <property type="term" value="F:diaminopimelate epimerase activity"/>
    <property type="evidence" value="ECO:0007669"/>
    <property type="project" value="UniProtKB-EC"/>
</dbReference>
<comment type="subcellular location">
    <subcellularLocation>
        <location evidence="8">Cytoplasm</location>
    </subcellularLocation>
</comment>
<dbReference type="EC" id="5.1.1.7" evidence="3 8"/>
<dbReference type="NCBIfam" id="TIGR00652">
    <property type="entry name" value="DapF"/>
    <property type="match status" value="1"/>
</dbReference>
<feature type="binding site" evidence="8">
    <location>
        <position position="63"/>
    </location>
    <ligand>
        <name>substrate</name>
    </ligand>
</feature>
<dbReference type="EMBL" id="JAFFJS010000005">
    <property type="protein sequence ID" value="MBM9433721.1"/>
    <property type="molecule type" value="Genomic_DNA"/>
</dbReference>
<dbReference type="Proteomes" id="UP000705983">
    <property type="component" value="Unassembled WGS sequence"/>
</dbReference>
<dbReference type="InterPro" id="IPR001653">
    <property type="entry name" value="DAP_epimerase_DapF"/>
</dbReference>
<name>A0ABS2TJL3_9ACTO</name>
<dbReference type="PROSITE" id="PS01326">
    <property type="entry name" value="DAP_EPIMERASE"/>
    <property type="match status" value="1"/>
</dbReference>
<evidence type="ECO:0000313" key="11">
    <source>
        <dbReference type="Proteomes" id="UP000705983"/>
    </source>
</evidence>
<keyword evidence="6 8" id="KW-0413">Isomerase</keyword>
<gene>
    <name evidence="8" type="primary">dapF</name>
    <name evidence="10" type="ORF">JVW63_08440</name>
</gene>
<comment type="function">
    <text evidence="8">Catalyzes the stereoinversion of LL-2,6-diaminopimelate (L,L-DAP) to meso-diaminopimelate (meso-DAP), a precursor of L-lysine and an essential component of the bacterial peptidoglycan.</text>
</comment>
<keyword evidence="8" id="KW-0963">Cytoplasm</keyword>
<comment type="similarity">
    <text evidence="2 8">Belongs to the diaminopimelate epimerase family.</text>
</comment>
<keyword evidence="5 8" id="KW-0457">Lysine biosynthesis</keyword>
<evidence type="ECO:0000256" key="7">
    <source>
        <dbReference type="ARBA" id="ARBA00051712"/>
    </source>
</evidence>
<comment type="subunit">
    <text evidence="8">Homodimer.</text>
</comment>
<dbReference type="RefSeq" id="WP_187996897.1">
    <property type="nucleotide sequence ID" value="NZ_JACEXG010000005.1"/>
</dbReference>
<dbReference type="InterPro" id="IPR018510">
    <property type="entry name" value="DAP_epimerase_AS"/>
</dbReference>
<accession>A0ABS2TJL3</accession>
<evidence type="ECO:0000256" key="3">
    <source>
        <dbReference type="ARBA" id="ARBA00013080"/>
    </source>
</evidence>
<feature type="binding site" evidence="8">
    <location>
        <begin position="242"/>
        <end position="243"/>
    </location>
    <ligand>
        <name>substrate</name>
    </ligand>
</feature>
<organism evidence="10 11">
    <name type="scientific">Flaviflexus equikiangi</name>
    <dbReference type="NCBI Taxonomy" id="2758573"/>
    <lineage>
        <taxon>Bacteria</taxon>
        <taxon>Bacillati</taxon>
        <taxon>Actinomycetota</taxon>
        <taxon>Actinomycetes</taxon>
        <taxon>Actinomycetales</taxon>
        <taxon>Actinomycetaceae</taxon>
        <taxon>Flaviflexus</taxon>
    </lineage>
</organism>
<proteinExistence type="inferred from homology"/>
<evidence type="ECO:0000256" key="9">
    <source>
        <dbReference type="PROSITE-ProRule" id="PRU10125"/>
    </source>
</evidence>
<keyword evidence="4 8" id="KW-0028">Amino-acid biosynthesis</keyword>
<comment type="caution">
    <text evidence="10">The sequence shown here is derived from an EMBL/GenBank/DDBJ whole genome shotgun (WGS) entry which is preliminary data.</text>
</comment>
<evidence type="ECO:0000256" key="1">
    <source>
        <dbReference type="ARBA" id="ARBA00005196"/>
    </source>
</evidence>
<comment type="catalytic activity">
    <reaction evidence="7 8">
        <text>(2S,6S)-2,6-diaminopimelate = meso-2,6-diaminopimelate</text>
        <dbReference type="Rhea" id="RHEA:15393"/>
        <dbReference type="ChEBI" id="CHEBI:57609"/>
        <dbReference type="ChEBI" id="CHEBI:57791"/>
        <dbReference type="EC" id="5.1.1.7"/>
    </reaction>
</comment>
<dbReference type="PANTHER" id="PTHR31689:SF0">
    <property type="entry name" value="DIAMINOPIMELATE EPIMERASE"/>
    <property type="match status" value="1"/>
</dbReference>
<comment type="caution">
    <text evidence="8">Lacks conserved residue(s) required for the propagation of feature annotation.</text>
</comment>
<keyword evidence="11" id="KW-1185">Reference proteome</keyword>
<evidence type="ECO:0000256" key="5">
    <source>
        <dbReference type="ARBA" id="ARBA00023154"/>
    </source>
</evidence>
<feature type="active site" description="Proton acceptor" evidence="8">
    <location>
        <position position="241"/>
    </location>
</feature>